<gene>
    <name evidence="2" type="ORF">F7R21_21190</name>
</gene>
<reference evidence="2 3" key="1">
    <citation type="submission" date="2019-09" db="EMBL/GenBank/DDBJ databases">
        <title>Draft genome sequences of 48 bacterial type strains from the CCUG.</title>
        <authorList>
            <person name="Tunovic T."/>
            <person name="Pineiro-Iglesias B."/>
            <person name="Unosson C."/>
            <person name="Inganas E."/>
            <person name="Ohlen M."/>
            <person name="Cardew S."/>
            <person name="Jensie-Markopoulos S."/>
            <person name="Salva-Serra F."/>
            <person name="Jaen-Luchoro D."/>
            <person name="Karlsson R."/>
            <person name="Svensson-Stadler L."/>
            <person name="Chun J."/>
            <person name="Moore E."/>
        </authorList>
    </citation>
    <scope>NUCLEOTIDE SEQUENCE [LARGE SCALE GENOMIC DNA]</scope>
    <source>
        <strain evidence="2 3">CCUG 54555</strain>
    </source>
</reference>
<keyword evidence="3" id="KW-1185">Reference proteome</keyword>
<evidence type="ECO:0000313" key="2">
    <source>
        <dbReference type="EMBL" id="KAB0637533.1"/>
    </source>
</evidence>
<dbReference type="AlphaFoldDB" id="A0A6H9SWH7"/>
<keyword evidence="2" id="KW-0067">ATP-binding</keyword>
<feature type="non-terminal residue" evidence="2">
    <location>
        <position position="49"/>
    </location>
</feature>
<keyword evidence="2" id="KW-0547">Nucleotide-binding</keyword>
<dbReference type="Proteomes" id="UP000430232">
    <property type="component" value="Unassembled WGS sequence"/>
</dbReference>
<protein>
    <submittedName>
        <fullName evidence="2">Nitrate ABC transporter ATP-binding protein</fullName>
    </submittedName>
</protein>
<accession>A0A6H9SWH7</accession>
<feature type="region of interest" description="Disordered" evidence="1">
    <location>
        <begin position="1"/>
        <end position="22"/>
    </location>
</feature>
<name>A0A6H9SWH7_9BURK</name>
<sequence length="49" mass="5387">MHNPNAVNAPVQTSQPPQPPRLGEEILRVDHVSRGFNKTQGELLVLDDA</sequence>
<proteinExistence type="predicted"/>
<dbReference type="GO" id="GO:0005524">
    <property type="term" value="F:ATP binding"/>
    <property type="evidence" value="ECO:0007669"/>
    <property type="project" value="UniProtKB-KW"/>
</dbReference>
<evidence type="ECO:0000313" key="3">
    <source>
        <dbReference type="Proteomes" id="UP000430232"/>
    </source>
</evidence>
<organism evidence="2 3">
    <name type="scientific">Burkholderia latens</name>
    <dbReference type="NCBI Taxonomy" id="488446"/>
    <lineage>
        <taxon>Bacteria</taxon>
        <taxon>Pseudomonadati</taxon>
        <taxon>Pseudomonadota</taxon>
        <taxon>Betaproteobacteria</taxon>
        <taxon>Burkholderiales</taxon>
        <taxon>Burkholderiaceae</taxon>
        <taxon>Burkholderia</taxon>
        <taxon>Burkholderia cepacia complex</taxon>
    </lineage>
</organism>
<evidence type="ECO:0000256" key="1">
    <source>
        <dbReference type="SAM" id="MobiDB-lite"/>
    </source>
</evidence>
<comment type="caution">
    <text evidence="2">The sequence shown here is derived from an EMBL/GenBank/DDBJ whole genome shotgun (WGS) entry which is preliminary data.</text>
</comment>
<dbReference type="EMBL" id="VZOJ01000064">
    <property type="protein sequence ID" value="KAB0637533.1"/>
    <property type="molecule type" value="Genomic_DNA"/>
</dbReference>